<keyword evidence="2" id="KW-1185">Reference proteome</keyword>
<proteinExistence type="predicted"/>
<protein>
    <submittedName>
        <fullName evidence="1">Uncharacterized protein</fullName>
    </submittedName>
</protein>
<accession>A0A182NY14</accession>
<organism evidence="1 2">
    <name type="scientific">Anopheles dirus</name>
    <dbReference type="NCBI Taxonomy" id="7168"/>
    <lineage>
        <taxon>Eukaryota</taxon>
        <taxon>Metazoa</taxon>
        <taxon>Ecdysozoa</taxon>
        <taxon>Arthropoda</taxon>
        <taxon>Hexapoda</taxon>
        <taxon>Insecta</taxon>
        <taxon>Pterygota</taxon>
        <taxon>Neoptera</taxon>
        <taxon>Endopterygota</taxon>
        <taxon>Diptera</taxon>
        <taxon>Nematocera</taxon>
        <taxon>Culicoidea</taxon>
        <taxon>Culicidae</taxon>
        <taxon>Anophelinae</taxon>
        <taxon>Anopheles</taxon>
    </lineage>
</organism>
<evidence type="ECO:0000313" key="1">
    <source>
        <dbReference type="EnsemblMetazoa" id="ADIR014724-PA"/>
    </source>
</evidence>
<sequence>MVSNHNPNVLDRKLERNDLLVRRNRHLVFAIRQN</sequence>
<reference evidence="1" key="2">
    <citation type="submission" date="2020-05" db="UniProtKB">
        <authorList>
            <consortium name="EnsemblMetazoa"/>
        </authorList>
    </citation>
    <scope>IDENTIFICATION</scope>
    <source>
        <strain evidence="1">WRAIR2</strain>
    </source>
</reference>
<dbReference type="VEuPathDB" id="VectorBase:ADIR014724"/>
<reference evidence="2" key="1">
    <citation type="submission" date="2013-03" db="EMBL/GenBank/DDBJ databases">
        <title>The Genome Sequence of Anopheles dirus WRAIR2.</title>
        <authorList>
            <consortium name="The Broad Institute Genomics Platform"/>
            <person name="Neafsey D.E."/>
            <person name="Walton C."/>
            <person name="Walker B."/>
            <person name="Young S.K."/>
            <person name="Zeng Q."/>
            <person name="Gargeya S."/>
            <person name="Fitzgerald M."/>
            <person name="Haas B."/>
            <person name="Abouelleil A."/>
            <person name="Allen A.W."/>
            <person name="Alvarado L."/>
            <person name="Arachchi H.M."/>
            <person name="Berlin A.M."/>
            <person name="Chapman S.B."/>
            <person name="Gainer-Dewar J."/>
            <person name="Goldberg J."/>
            <person name="Griggs A."/>
            <person name="Gujja S."/>
            <person name="Hansen M."/>
            <person name="Howarth C."/>
            <person name="Imamovic A."/>
            <person name="Ireland A."/>
            <person name="Larimer J."/>
            <person name="McCowan C."/>
            <person name="Murphy C."/>
            <person name="Pearson M."/>
            <person name="Poon T.W."/>
            <person name="Priest M."/>
            <person name="Roberts A."/>
            <person name="Saif S."/>
            <person name="Shea T."/>
            <person name="Sisk P."/>
            <person name="Sykes S."/>
            <person name="Wortman J."/>
            <person name="Nusbaum C."/>
            <person name="Birren B."/>
        </authorList>
    </citation>
    <scope>NUCLEOTIDE SEQUENCE [LARGE SCALE GENOMIC DNA]</scope>
    <source>
        <strain evidence="2">WRAIR2</strain>
    </source>
</reference>
<evidence type="ECO:0000313" key="2">
    <source>
        <dbReference type="Proteomes" id="UP000075884"/>
    </source>
</evidence>
<dbReference type="EnsemblMetazoa" id="ADIR014724-RA">
    <property type="protein sequence ID" value="ADIR014724-PA"/>
    <property type="gene ID" value="ADIR014724"/>
</dbReference>
<dbReference type="AlphaFoldDB" id="A0A182NY14"/>
<name>A0A182NY14_9DIPT</name>
<dbReference type="Proteomes" id="UP000075884">
    <property type="component" value="Unassembled WGS sequence"/>
</dbReference>